<dbReference type="PROSITE" id="PS50206">
    <property type="entry name" value="RHODANESE_3"/>
    <property type="match status" value="2"/>
</dbReference>
<proteinExistence type="predicted"/>
<sequence>MRKEFTAPGGEERLSATSARQSPPYPPGEGKVKLVTTDWVEDHLQDSNLRILDVQPNVHDYIKEHIPGAIYLNEGILRVPAHGFPTSYGPIACLQESFRRVGLEADSPVVVYTGKGVFSGWGDGLAQTMMAYSLAKFGHNTVYVLDGGLDKWKNEGRSLSLDYPSVEPSGFTAEVRGEYPIGYEDFKQMKDRDDVVVLDARPAKVYEGQGPWRKPGHIPGAISLPWRSLMDDDNPMLLKPNSEVVAILEQHGIDRNKTVICSCGTGREATNEFILFKWYFEYPKVRLYEGSYTEWVAHPENETVEGKEPRKQRVAAAQTS</sequence>
<keyword evidence="1" id="KW-0677">Repeat</keyword>
<evidence type="ECO:0000256" key="1">
    <source>
        <dbReference type="ARBA" id="ARBA00022737"/>
    </source>
</evidence>
<organism evidence="4 5">
    <name type="scientific">Methanoculleus taiwanensis</name>
    <dbReference type="NCBI Taxonomy" id="1550565"/>
    <lineage>
        <taxon>Archaea</taxon>
        <taxon>Methanobacteriati</taxon>
        <taxon>Methanobacteriota</taxon>
        <taxon>Stenosarchaea group</taxon>
        <taxon>Methanomicrobia</taxon>
        <taxon>Methanomicrobiales</taxon>
        <taxon>Methanomicrobiaceae</taxon>
        <taxon>Methanoculleus</taxon>
    </lineage>
</organism>
<dbReference type="CDD" id="cd01449">
    <property type="entry name" value="TST_Repeat_2"/>
    <property type="match status" value="1"/>
</dbReference>
<dbReference type="InterPro" id="IPR051126">
    <property type="entry name" value="Thiosulfate_sulfurtransferase"/>
</dbReference>
<dbReference type="InterPro" id="IPR036873">
    <property type="entry name" value="Rhodanese-like_dom_sf"/>
</dbReference>
<dbReference type="AlphaFoldDB" id="A0A498GYW0"/>
<dbReference type="InterPro" id="IPR001307">
    <property type="entry name" value="Thiosulphate_STrfase_CS"/>
</dbReference>
<evidence type="ECO:0000259" key="3">
    <source>
        <dbReference type="PROSITE" id="PS50206"/>
    </source>
</evidence>
<evidence type="ECO:0000313" key="5">
    <source>
        <dbReference type="Proteomes" id="UP000290932"/>
    </source>
</evidence>
<dbReference type="CDD" id="cd01448">
    <property type="entry name" value="TST_Repeat_1"/>
    <property type="match status" value="1"/>
</dbReference>
<dbReference type="OrthoDB" id="10492at2157"/>
<feature type="region of interest" description="Disordered" evidence="2">
    <location>
        <begin position="1"/>
        <end position="30"/>
    </location>
</feature>
<dbReference type="PANTHER" id="PTHR43855">
    <property type="entry name" value="THIOSULFATE SULFURTRANSFERASE"/>
    <property type="match status" value="1"/>
</dbReference>
<dbReference type="Gene3D" id="3.40.250.10">
    <property type="entry name" value="Rhodanese-like domain"/>
    <property type="match status" value="2"/>
</dbReference>
<dbReference type="PROSITE" id="PS00380">
    <property type="entry name" value="RHODANESE_1"/>
    <property type="match status" value="1"/>
</dbReference>
<protein>
    <submittedName>
        <fullName evidence="4">Thiosulfate sulfurtransferase</fullName>
    </submittedName>
</protein>
<evidence type="ECO:0000256" key="2">
    <source>
        <dbReference type="SAM" id="MobiDB-lite"/>
    </source>
</evidence>
<dbReference type="Proteomes" id="UP000290932">
    <property type="component" value="Unassembled WGS sequence"/>
</dbReference>
<feature type="compositionally biased region" description="Basic and acidic residues" evidence="2">
    <location>
        <begin position="1"/>
        <end position="14"/>
    </location>
</feature>
<evidence type="ECO:0000313" key="4">
    <source>
        <dbReference type="EMBL" id="RXE55578.1"/>
    </source>
</evidence>
<dbReference type="EMBL" id="LHQS01000003">
    <property type="protein sequence ID" value="RXE55578.1"/>
    <property type="molecule type" value="Genomic_DNA"/>
</dbReference>
<dbReference type="Pfam" id="PF00581">
    <property type="entry name" value="Rhodanese"/>
    <property type="match status" value="2"/>
</dbReference>
<reference evidence="4 5" key="1">
    <citation type="journal article" date="2015" name="Int. J. Syst. Evol. Microbiol.">
        <title>Methanoculleus taiwanensis sp. nov., a methanogen isolated from deep marine sediment at the deformation front area near Taiwan.</title>
        <authorList>
            <person name="Weng C.Y."/>
            <person name="Chen S.C."/>
            <person name="Lai M.C."/>
            <person name="Wu S.Y."/>
            <person name="Lin S."/>
            <person name="Yang T.F."/>
            <person name="Chen P.C."/>
        </authorList>
    </citation>
    <scope>NUCLEOTIDE SEQUENCE [LARGE SCALE GENOMIC DNA]</scope>
    <source>
        <strain evidence="4 5">CYW4</strain>
    </source>
</reference>
<dbReference type="GO" id="GO:0004792">
    <property type="term" value="F:thiosulfate-cyanide sulfurtransferase activity"/>
    <property type="evidence" value="ECO:0007669"/>
    <property type="project" value="InterPro"/>
</dbReference>
<comment type="caution">
    <text evidence="4">The sequence shown here is derived from an EMBL/GenBank/DDBJ whole genome shotgun (WGS) entry which is preliminary data.</text>
</comment>
<name>A0A498GYW0_9EURY</name>
<feature type="domain" description="Rhodanese" evidence="3">
    <location>
        <begin position="45"/>
        <end position="161"/>
    </location>
</feature>
<keyword evidence="4" id="KW-0808">Transferase</keyword>
<dbReference type="SMART" id="SM00450">
    <property type="entry name" value="RHOD"/>
    <property type="match status" value="2"/>
</dbReference>
<gene>
    <name evidence="4" type="ORF">ABH15_12330</name>
</gene>
<dbReference type="SUPFAM" id="SSF52821">
    <property type="entry name" value="Rhodanese/Cell cycle control phosphatase"/>
    <property type="match status" value="2"/>
</dbReference>
<keyword evidence="5" id="KW-1185">Reference proteome</keyword>
<dbReference type="InterPro" id="IPR001763">
    <property type="entry name" value="Rhodanese-like_dom"/>
</dbReference>
<accession>A0A498GYW0</accession>
<feature type="domain" description="Rhodanese" evidence="3">
    <location>
        <begin position="191"/>
        <end position="304"/>
    </location>
</feature>
<dbReference type="PANTHER" id="PTHR43855:SF1">
    <property type="entry name" value="THIOSULFATE SULFURTRANSFERASE"/>
    <property type="match status" value="1"/>
</dbReference>